<dbReference type="InterPro" id="IPR037165">
    <property type="entry name" value="AldOxase/xan_DH_Mopterin-bd_sf"/>
</dbReference>
<feature type="domain" description="Aldehyde oxidase/xanthine dehydrogenase a/b hammerhead" evidence="1">
    <location>
        <begin position="216"/>
        <end position="303"/>
    </location>
</feature>
<dbReference type="InterPro" id="IPR006311">
    <property type="entry name" value="TAT_signal"/>
</dbReference>
<evidence type="ECO:0000313" key="3">
    <source>
        <dbReference type="Proteomes" id="UP000321533"/>
    </source>
</evidence>
<dbReference type="Gene3D" id="3.30.365.10">
    <property type="entry name" value="Aldehyde oxidase/xanthine dehydrogenase, molybdopterin binding domain"/>
    <property type="match status" value="4"/>
</dbReference>
<reference evidence="2 3" key="1">
    <citation type="journal article" date="2016" name="Int. J. Syst. Evol. Microbiol.">
        <title>Panacibacter ginsenosidivorans gen. nov., sp. nov., with ginsenoside converting activity isolated from soil of a ginseng field.</title>
        <authorList>
            <person name="Siddiqi M.Z."/>
            <person name="Muhammad Shafi S."/>
            <person name="Choi K.D."/>
            <person name="Im W.T."/>
        </authorList>
    </citation>
    <scope>NUCLEOTIDE SEQUENCE [LARGE SCALE GENOMIC DNA]</scope>
    <source>
        <strain evidence="2 3">Gsoil1550</strain>
    </source>
</reference>
<dbReference type="AlphaFoldDB" id="A0A5B8V5X4"/>
<dbReference type="InterPro" id="IPR000674">
    <property type="entry name" value="Ald_Oxase/Xan_DH_a/b"/>
</dbReference>
<evidence type="ECO:0000313" key="2">
    <source>
        <dbReference type="EMBL" id="QEC66622.1"/>
    </source>
</evidence>
<dbReference type="Pfam" id="PF02738">
    <property type="entry name" value="MoCoBD_1"/>
    <property type="match status" value="1"/>
</dbReference>
<dbReference type="InterPro" id="IPR012368">
    <property type="entry name" value="OxRdtase_Mopterin-bd_su_IorB"/>
</dbReference>
<dbReference type="InterPro" id="IPR052516">
    <property type="entry name" value="N-heterocyclic_Hydroxylase"/>
</dbReference>
<dbReference type="Proteomes" id="UP000321533">
    <property type="component" value="Chromosome"/>
</dbReference>
<organism evidence="2 3">
    <name type="scientific">Panacibacter ginsenosidivorans</name>
    <dbReference type="NCBI Taxonomy" id="1813871"/>
    <lineage>
        <taxon>Bacteria</taxon>
        <taxon>Pseudomonadati</taxon>
        <taxon>Bacteroidota</taxon>
        <taxon>Chitinophagia</taxon>
        <taxon>Chitinophagales</taxon>
        <taxon>Chitinophagaceae</taxon>
        <taxon>Panacibacter</taxon>
    </lineage>
</organism>
<dbReference type="InterPro" id="IPR046867">
    <property type="entry name" value="AldOxase/xan_DH_MoCoBD2"/>
</dbReference>
<dbReference type="RefSeq" id="WP_147188422.1">
    <property type="nucleotide sequence ID" value="NZ_CP042435.1"/>
</dbReference>
<gene>
    <name evidence="2" type="ORF">FRZ67_04655</name>
</gene>
<dbReference type="SUPFAM" id="SSF56003">
    <property type="entry name" value="Molybdenum cofactor-binding domain"/>
    <property type="match status" value="2"/>
</dbReference>
<proteinExistence type="predicted"/>
<evidence type="ECO:0000259" key="1">
    <source>
        <dbReference type="SMART" id="SM01008"/>
    </source>
</evidence>
<dbReference type="GO" id="GO:0016491">
    <property type="term" value="F:oxidoreductase activity"/>
    <property type="evidence" value="ECO:0007669"/>
    <property type="project" value="InterPro"/>
</dbReference>
<protein>
    <submittedName>
        <fullName evidence="2">Xanthine dehydrogenase family protein molybdopterin-binding subunit</fullName>
    </submittedName>
</protein>
<name>A0A5B8V5X4_9BACT</name>
<dbReference type="PIRSF" id="PIRSF036389">
    <property type="entry name" value="IOR_B"/>
    <property type="match status" value="1"/>
</dbReference>
<dbReference type="OrthoDB" id="9767994at2"/>
<keyword evidence="3" id="KW-1185">Reference proteome</keyword>
<dbReference type="EMBL" id="CP042435">
    <property type="protein sequence ID" value="QEC66622.1"/>
    <property type="molecule type" value="Genomic_DNA"/>
</dbReference>
<sequence>MKTNINRRNFIKIGSAAGGGLMLAFLLPEAGCNSNSNSAAAAACDPLQPSAYLKIESTGDITICFARQEMGQGVNTSLPMIVAEELDADWNKVKTEIMSFDAKIERADKPAFGGYFTTGGSQSVITDWNEMRRVGAAAKAMLVKAAADKWKIPESQCSTANGAVTNKNNNASLSYGELVCDAIKLPVPKDVKLKDPKDFTLVGKALPKKNLKTILTGNAKYGIDVKVPGMVYAVVERCPVLGGRVKSVDDSACKQVNGFVKTIQFEGTSAPMNLHAGVAVIASNVWSAMKARNVLKVVWDEGNKNHESTDELFAKFESRSKQKPANEIYTKGDAAKANNPVGNMLESAYAAPFLAHGTMEPVNMVASVKKDSCEVWGGSQWPEFPVPEIAKELGIDAKNIKINLAYIGGGFGRRLFYDYILEAVKIAKQHEAPVKVIWDRVDDIRNDAYRPANYHRMKASWSNDGKMLTWQHHVLSTSVNVMLEGPETKNPAEILGGASSDFWYDVPNVHTAYSHVDFNLNRGWVRAVEICMNVFPIESFIDEVALKMKKDPLQFRLDLLSTMPKRTDQGLNQDPKRVAAVLELAAEKIGYSSPRQANHYIGLATHAFAFCPSYAAHAIEIEMVGPKKFRIIKVIAAVDCGIVVNPDGMKNQIEGGLAFALSQALKGEITVKNSRVEQDSFFNYNPLRFNEMPDIEVHYIQSNETPGGIGEVGLPTVAPALCNALAAAGSRPYRLPIKKDGFEWV</sequence>
<accession>A0A5B8V5X4</accession>
<dbReference type="Gene3D" id="3.90.1170.50">
    <property type="entry name" value="Aldehyde oxidase/xanthine dehydrogenase, a/b hammerhead"/>
    <property type="match status" value="1"/>
</dbReference>
<dbReference type="PROSITE" id="PS51318">
    <property type="entry name" value="TAT"/>
    <property type="match status" value="1"/>
</dbReference>
<dbReference type="KEGG" id="pgin:FRZ67_04655"/>
<dbReference type="PANTHER" id="PTHR47495">
    <property type="entry name" value="ALDEHYDE DEHYDROGENASE"/>
    <property type="match status" value="1"/>
</dbReference>
<dbReference type="PANTHER" id="PTHR47495:SF2">
    <property type="entry name" value="ALDEHYDE DEHYDROGENASE"/>
    <property type="match status" value="1"/>
</dbReference>
<dbReference type="Pfam" id="PF20256">
    <property type="entry name" value="MoCoBD_2"/>
    <property type="match status" value="2"/>
</dbReference>
<dbReference type="SMART" id="SM01008">
    <property type="entry name" value="Ald_Xan_dh_C"/>
    <property type="match status" value="1"/>
</dbReference>
<dbReference type="InterPro" id="IPR008274">
    <property type="entry name" value="AldOxase/xan_DH_MoCoBD1"/>
</dbReference>